<evidence type="ECO:0000313" key="8">
    <source>
        <dbReference type="Proteomes" id="UP000694864"/>
    </source>
</evidence>
<gene>
    <name evidence="9" type="primary">LOC104789682</name>
</gene>
<dbReference type="PROSITE" id="PS50066">
    <property type="entry name" value="MADS_BOX_2"/>
    <property type="match status" value="1"/>
</dbReference>
<feature type="region of interest" description="Disordered" evidence="6">
    <location>
        <begin position="1"/>
        <end position="21"/>
    </location>
</feature>
<dbReference type="InterPro" id="IPR002100">
    <property type="entry name" value="TF_MADSbox"/>
</dbReference>
<keyword evidence="8" id="KW-1185">Reference proteome</keyword>
<keyword evidence="2" id="KW-0805">Transcription regulation</keyword>
<accession>A0ABM0ZC69</accession>
<dbReference type="Pfam" id="PF00319">
    <property type="entry name" value="SRF-TF"/>
    <property type="match status" value="1"/>
</dbReference>
<evidence type="ECO:0000256" key="2">
    <source>
        <dbReference type="ARBA" id="ARBA00023015"/>
    </source>
</evidence>
<reference evidence="8" key="1">
    <citation type="journal article" date="2014" name="Nat. Commun.">
        <title>The emerging biofuel crop Camelina sativa retains a highly undifferentiated hexaploid genome structure.</title>
        <authorList>
            <person name="Kagale S."/>
            <person name="Koh C."/>
            <person name="Nixon J."/>
            <person name="Bollina V."/>
            <person name="Clarke W.E."/>
            <person name="Tuteja R."/>
            <person name="Spillane C."/>
            <person name="Robinson S.J."/>
            <person name="Links M.G."/>
            <person name="Clarke C."/>
            <person name="Higgins E.E."/>
            <person name="Huebert T."/>
            <person name="Sharpe A.G."/>
            <person name="Parkin I.A."/>
        </authorList>
    </citation>
    <scope>NUCLEOTIDE SEQUENCE [LARGE SCALE GENOMIC DNA]</scope>
    <source>
        <strain evidence="8">cv. DH55</strain>
    </source>
</reference>
<keyword evidence="3" id="KW-0238">DNA-binding</keyword>
<feature type="domain" description="MADS-box" evidence="7">
    <location>
        <begin position="17"/>
        <end position="65"/>
    </location>
</feature>
<keyword evidence="4" id="KW-0804">Transcription</keyword>
<evidence type="ECO:0000313" key="9">
    <source>
        <dbReference type="RefSeq" id="XP_010513645.1"/>
    </source>
</evidence>
<comment type="subcellular location">
    <subcellularLocation>
        <location evidence="1">Nucleus</location>
    </subcellularLocation>
</comment>
<evidence type="ECO:0000256" key="1">
    <source>
        <dbReference type="ARBA" id="ARBA00004123"/>
    </source>
</evidence>
<dbReference type="SUPFAM" id="SSF55455">
    <property type="entry name" value="SRF-like"/>
    <property type="match status" value="1"/>
</dbReference>
<sequence length="219" mass="25099">MKTTTKPNSAYSSSSSHESQRATSLMKRQMTVFKKARELFVLCAIEVCMICYGADGELKTYPGEKEKKLVRPRRVSKFPVWDPRIYNYSGEQVTGLVQSLERNLTRLQDRFHALVEVEEQRKIQQYFNPQGGPSSSTTTFDQYLPQQQQPNQFSMFLFNHENGNVWQIPLDLMNKGKSLLVLIPPELLMIHLNPDVGNYSRSLGAFGPPLYDLSQPLFS</sequence>
<dbReference type="RefSeq" id="XP_010513645.1">
    <property type="nucleotide sequence ID" value="XM_010515343.1"/>
</dbReference>
<evidence type="ECO:0000256" key="3">
    <source>
        <dbReference type="ARBA" id="ARBA00023125"/>
    </source>
</evidence>
<dbReference type="Gene3D" id="3.40.1810.10">
    <property type="entry name" value="Transcription factor, MADS-box"/>
    <property type="match status" value="1"/>
</dbReference>
<evidence type="ECO:0000256" key="5">
    <source>
        <dbReference type="ARBA" id="ARBA00023242"/>
    </source>
</evidence>
<dbReference type="InterPro" id="IPR036879">
    <property type="entry name" value="TF_MADSbox_sf"/>
</dbReference>
<organism evidence="8 9">
    <name type="scientific">Camelina sativa</name>
    <name type="common">False flax</name>
    <name type="synonym">Myagrum sativum</name>
    <dbReference type="NCBI Taxonomy" id="90675"/>
    <lineage>
        <taxon>Eukaryota</taxon>
        <taxon>Viridiplantae</taxon>
        <taxon>Streptophyta</taxon>
        <taxon>Embryophyta</taxon>
        <taxon>Tracheophyta</taxon>
        <taxon>Spermatophyta</taxon>
        <taxon>Magnoliopsida</taxon>
        <taxon>eudicotyledons</taxon>
        <taxon>Gunneridae</taxon>
        <taxon>Pentapetalae</taxon>
        <taxon>rosids</taxon>
        <taxon>malvids</taxon>
        <taxon>Brassicales</taxon>
        <taxon>Brassicaceae</taxon>
        <taxon>Camelineae</taxon>
        <taxon>Camelina</taxon>
    </lineage>
</organism>
<dbReference type="Proteomes" id="UP000694864">
    <property type="component" value="Chromosome 5"/>
</dbReference>
<proteinExistence type="predicted"/>
<evidence type="ECO:0000256" key="4">
    <source>
        <dbReference type="ARBA" id="ARBA00023163"/>
    </source>
</evidence>
<protein>
    <submittedName>
        <fullName evidence="9">Agamous-like MADS-box protein AGL103</fullName>
    </submittedName>
</protein>
<name>A0ABM0ZC69_CAMSA</name>
<dbReference type="SMART" id="SM00432">
    <property type="entry name" value="MADS"/>
    <property type="match status" value="1"/>
</dbReference>
<evidence type="ECO:0000256" key="6">
    <source>
        <dbReference type="SAM" id="MobiDB-lite"/>
    </source>
</evidence>
<dbReference type="GeneID" id="104789682"/>
<feature type="compositionally biased region" description="Low complexity" evidence="6">
    <location>
        <begin position="9"/>
        <end position="21"/>
    </location>
</feature>
<reference evidence="9" key="2">
    <citation type="submission" date="2025-08" db="UniProtKB">
        <authorList>
            <consortium name="RefSeq"/>
        </authorList>
    </citation>
    <scope>IDENTIFICATION</scope>
    <source>
        <tissue evidence="9">Leaf</tissue>
    </source>
</reference>
<keyword evidence="5" id="KW-0539">Nucleus</keyword>
<evidence type="ECO:0000259" key="7">
    <source>
        <dbReference type="PROSITE" id="PS50066"/>
    </source>
</evidence>